<sequence length="140" mass="15964">MPQKDEKHVEVPLLEDYDATIPDPQTEADNSLSSAPKSKPIPPLKRTALAFFILCIWFYFVFTVSFYLFSFLGNHYDHTLDVLKNTASKTYGGITDTYQSITNPATREEVVDLMTELYELLAEMGYYDAAMIGRRHIARA</sequence>
<comment type="caution">
    <text evidence="3">The sequence shown here is derived from an EMBL/GenBank/DDBJ whole genome shotgun (WGS) entry which is preliminary data.</text>
</comment>
<evidence type="ECO:0000313" key="3">
    <source>
        <dbReference type="EMBL" id="TVY89859.1"/>
    </source>
</evidence>
<dbReference type="EMBL" id="QGML01001069">
    <property type="protein sequence ID" value="TVY89859.1"/>
    <property type="molecule type" value="Genomic_DNA"/>
</dbReference>
<organism evidence="3 4">
    <name type="scientific">Lachnellula willkommii</name>
    <dbReference type="NCBI Taxonomy" id="215461"/>
    <lineage>
        <taxon>Eukaryota</taxon>
        <taxon>Fungi</taxon>
        <taxon>Dikarya</taxon>
        <taxon>Ascomycota</taxon>
        <taxon>Pezizomycotina</taxon>
        <taxon>Leotiomycetes</taxon>
        <taxon>Helotiales</taxon>
        <taxon>Lachnaceae</taxon>
        <taxon>Lachnellula</taxon>
    </lineage>
</organism>
<reference evidence="3 4" key="1">
    <citation type="submission" date="2018-05" db="EMBL/GenBank/DDBJ databases">
        <title>Genome sequencing and assembly of the regulated plant pathogen Lachnellula willkommii and related sister species for the development of diagnostic species identification markers.</title>
        <authorList>
            <person name="Giroux E."/>
            <person name="Bilodeau G."/>
        </authorList>
    </citation>
    <scope>NUCLEOTIDE SEQUENCE [LARGE SCALE GENOMIC DNA]</scope>
    <source>
        <strain evidence="3 4">CBS 172.35</strain>
    </source>
</reference>
<proteinExistence type="predicted"/>
<keyword evidence="4" id="KW-1185">Reference proteome</keyword>
<keyword evidence="2" id="KW-1133">Transmembrane helix</keyword>
<accession>A0A559MA69</accession>
<dbReference type="AlphaFoldDB" id="A0A559MA69"/>
<keyword evidence="2" id="KW-0472">Membrane</keyword>
<evidence type="ECO:0000256" key="1">
    <source>
        <dbReference type="SAM" id="MobiDB-lite"/>
    </source>
</evidence>
<feature type="compositionally biased region" description="Basic and acidic residues" evidence="1">
    <location>
        <begin position="1"/>
        <end position="10"/>
    </location>
</feature>
<keyword evidence="2" id="KW-0812">Transmembrane</keyword>
<evidence type="ECO:0000256" key="2">
    <source>
        <dbReference type="SAM" id="Phobius"/>
    </source>
</evidence>
<evidence type="ECO:0000313" key="4">
    <source>
        <dbReference type="Proteomes" id="UP000315522"/>
    </source>
</evidence>
<protein>
    <submittedName>
        <fullName evidence="3">Uncharacterized protein</fullName>
    </submittedName>
</protein>
<dbReference type="Proteomes" id="UP000315522">
    <property type="component" value="Unassembled WGS sequence"/>
</dbReference>
<gene>
    <name evidence="3" type="ORF">LAWI1_G005419</name>
</gene>
<feature type="region of interest" description="Disordered" evidence="1">
    <location>
        <begin position="1"/>
        <end position="40"/>
    </location>
</feature>
<feature type="compositionally biased region" description="Polar residues" evidence="1">
    <location>
        <begin position="27"/>
        <end position="36"/>
    </location>
</feature>
<name>A0A559MA69_9HELO</name>
<feature type="transmembrane region" description="Helical" evidence="2">
    <location>
        <begin position="47"/>
        <end position="69"/>
    </location>
</feature>